<dbReference type="PANTHER" id="PTHR31985:SF273">
    <property type="entry name" value="ETHYLENE-RESPONSIVE TRANSCRIPTION FACTOR ERF017"/>
    <property type="match status" value="1"/>
</dbReference>
<evidence type="ECO:0000256" key="3">
    <source>
        <dbReference type="ARBA" id="ARBA00023163"/>
    </source>
</evidence>
<sequence length="684" mass="81168">MEIKLNGKRGGTTLVSPDKHVQLSKYKWHQNGNGYVVGRIDGKQILIHRYITNAARGTKVDHINGKPLDNRTNNLKVTNTLLNNQNQHRDKTANKYSSKYRGVSYYKKQKKYLACIRLNYISHRLGTFTNENDAAIAFDMFVVHNKLDHIQLNFPDKKQEYMNRDYKPPERKEKKEKVSKYIGVSKRSNGKYQSCIRNKKIIYLLTSKDPIKCAKAYDKYIIDNKIPNKRLNFPNDYPEYNKTNEIKTLCEEIDDKTVKLLISTTTKTVKIDKEDYDKIKIYKCSVRKTGYIDITINNKKTGLHRFLLGVTDPLVFVDHKNSDVADNRKSNLRLSDDEHNTQNKTKAINEKTTSQYMGVAFVKEENKWDVRIQKGHKVIYRSKFDTEEEAAKARDIYIKLMIPDTHYKMNFEWTDEEIEEWKVKLNMSIETLNQTKKRRKQTSKYIGVSYSAGKWDVRVFVNRTIVYRCNCNSEIDGARLRDLYVKIYCPNSHYKMNFDDWDDDIIKEWKQKLNMNDKPVKNTLVKKSKYIGVSLHRTKWYATVNYNKKAVYHYLCETELEASIRRDLYILKHYPKVGFELNHKWSDKEIEKNIKKYKMNEVTIKTKLIKKSHFFGIRKYRKNWQAFICKNNKEIYKHSYTNEETAARARDIYLITHNLTDSYKMNFTWTPDDITLWQTKLNIT</sequence>
<keyword evidence="3" id="KW-0804">Transcription</keyword>
<keyword evidence="2" id="KW-0238">DNA-binding</keyword>
<dbReference type="Gene3D" id="3.30.730.10">
    <property type="entry name" value="AP2/ERF domain"/>
    <property type="match status" value="3"/>
</dbReference>
<dbReference type="PROSITE" id="PS51032">
    <property type="entry name" value="AP2_ERF"/>
    <property type="match status" value="2"/>
</dbReference>
<dbReference type="GO" id="GO:0003677">
    <property type="term" value="F:DNA binding"/>
    <property type="evidence" value="ECO:0007669"/>
    <property type="project" value="UniProtKB-KW"/>
</dbReference>
<dbReference type="InterPro" id="IPR051032">
    <property type="entry name" value="AP2/ERF_TF_ERF_subfamily"/>
</dbReference>
<evidence type="ECO:0000256" key="1">
    <source>
        <dbReference type="ARBA" id="ARBA00023015"/>
    </source>
</evidence>
<accession>A0A1V0SKU9</accession>
<feature type="domain" description="AP2/ERF" evidence="4">
    <location>
        <begin position="355"/>
        <end position="412"/>
    </location>
</feature>
<dbReference type="InterPro" id="IPR044925">
    <property type="entry name" value="His-Me_finger_sf"/>
</dbReference>
<organism evidence="5">
    <name type="scientific">Klosneuvirus KNV1</name>
    <dbReference type="NCBI Taxonomy" id="1977640"/>
    <lineage>
        <taxon>Viruses</taxon>
        <taxon>Varidnaviria</taxon>
        <taxon>Bamfordvirae</taxon>
        <taxon>Nucleocytoviricota</taxon>
        <taxon>Megaviricetes</taxon>
        <taxon>Imitervirales</taxon>
        <taxon>Mimiviridae</taxon>
        <taxon>Klosneuvirinae</taxon>
        <taxon>Klosneuvirus</taxon>
    </lineage>
</organism>
<dbReference type="SMART" id="SM00380">
    <property type="entry name" value="AP2"/>
    <property type="match status" value="1"/>
</dbReference>
<dbReference type="InterPro" id="IPR001471">
    <property type="entry name" value="AP2/ERF_dom"/>
</dbReference>
<dbReference type="Gene3D" id="3.90.75.20">
    <property type="match status" value="1"/>
</dbReference>
<dbReference type="GO" id="GO:0003700">
    <property type="term" value="F:DNA-binding transcription factor activity"/>
    <property type="evidence" value="ECO:0007669"/>
    <property type="project" value="InterPro"/>
</dbReference>
<evidence type="ECO:0000259" key="4">
    <source>
        <dbReference type="PROSITE" id="PS51032"/>
    </source>
</evidence>
<feature type="domain" description="AP2/ERF" evidence="4">
    <location>
        <begin position="99"/>
        <end position="155"/>
    </location>
</feature>
<proteinExistence type="predicted"/>
<keyword evidence="1" id="KW-0805">Transcription regulation</keyword>
<dbReference type="EMBL" id="KY684111">
    <property type="protein sequence ID" value="ARF12291.1"/>
    <property type="molecule type" value="Genomic_DNA"/>
</dbReference>
<dbReference type="PANTHER" id="PTHR31985">
    <property type="entry name" value="ETHYLENE-RESPONSIVE TRANSCRIPTION FACTOR ERF042-RELATED"/>
    <property type="match status" value="1"/>
</dbReference>
<dbReference type="InterPro" id="IPR036955">
    <property type="entry name" value="AP2/ERF_dom_sf"/>
</dbReference>
<reference evidence="5" key="1">
    <citation type="journal article" date="2017" name="Science">
        <title>Giant viruses with an expanded complement of translation system components.</title>
        <authorList>
            <person name="Schulz F."/>
            <person name="Yutin N."/>
            <person name="Ivanova N.N."/>
            <person name="Ortega D.R."/>
            <person name="Lee T.K."/>
            <person name="Vierheilig J."/>
            <person name="Daims H."/>
            <person name="Horn M."/>
            <person name="Wagner M."/>
            <person name="Jensen G.J."/>
            <person name="Kyrpides N.C."/>
            <person name="Koonin E.V."/>
            <person name="Woyke T."/>
        </authorList>
    </citation>
    <scope>NUCLEOTIDE SEQUENCE</scope>
    <source>
        <strain evidence="5">KNV1</strain>
    </source>
</reference>
<evidence type="ECO:0000313" key="5">
    <source>
        <dbReference type="EMBL" id="ARF12291.1"/>
    </source>
</evidence>
<evidence type="ECO:0000256" key="2">
    <source>
        <dbReference type="ARBA" id="ARBA00023125"/>
    </source>
</evidence>
<gene>
    <name evidence="5" type="ORF">Klosneuvirus_4_106</name>
</gene>
<dbReference type="SUPFAM" id="SSF54171">
    <property type="entry name" value="DNA-binding domain"/>
    <property type="match status" value="3"/>
</dbReference>
<dbReference type="InterPro" id="IPR016177">
    <property type="entry name" value="DNA-bd_dom_sf"/>
</dbReference>
<protein>
    <recommendedName>
        <fullName evidence="4">AP2/ERF domain-containing protein</fullName>
    </recommendedName>
</protein>
<name>A0A1V0SKU9_9VIRU</name>
<dbReference type="SUPFAM" id="SSF54060">
    <property type="entry name" value="His-Me finger endonucleases"/>
    <property type="match status" value="2"/>
</dbReference>